<proteinExistence type="predicted"/>
<evidence type="ECO:0000259" key="8">
    <source>
        <dbReference type="SMART" id="SM00849"/>
    </source>
</evidence>
<dbReference type="Pfam" id="PF22505">
    <property type="entry name" value="RNase_J_b_CASP"/>
    <property type="match status" value="1"/>
</dbReference>
<keyword evidence="7" id="KW-0694">RNA-binding</keyword>
<organism evidence="9 10">
    <name type="scientific">Benzoatithermus flavus</name>
    <dbReference type="NCBI Taxonomy" id="3108223"/>
    <lineage>
        <taxon>Bacteria</taxon>
        <taxon>Pseudomonadati</taxon>
        <taxon>Pseudomonadota</taxon>
        <taxon>Alphaproteobacteria</taxon>
        <taxon>Geminicoccales</taxon>
        <taxon>Geminicoccaceae</taxon>
        <taxon>Benzoatithermus</taxon>
    </lineage>
</organism>
<dbReference type="Gene3D" id="3.60.15.10">
    <property type="entry name" value="Ribonuclease Z/Hydroxyacylglutathione hydrolase-like"/>
    <property type="match status" value="1"/>
</dbReference>
<dbReference type="InterPro" id="IPR001279">
    <property type="entry name" value="Metallo-B-lactamas"/>
</dbReference>
<dbReference type="NCBIfam" id="TIGR00649">
    <property type="entry name" value="MG423"/>
    <property type="match status" value="1"/>
</dbReference>
<dbReference type="InterPro" id="IPR036866">
    <property type="entry name" value="RibonucZ/Hydroxyglut_hydro"/>
</dbReference>
<comment type="caution">
    <text evidence="9">The sequence shown here is derived from an EMBL/GenBank/DDBJ whole genome shotgun (WGS) entry which is preliminary data.</text>
</comment>
<dbReference type="Pfam" id="PF07521">
    <property type="entry name" value="RMMBL"/>
    <property type="match status" value="1"/>
</dbReference>
<dbReference type="Proteomes" id="UP001375743">
    <property type="component" value="Unassembled WGS sequence"/>
</dbReference>
<evidence type="ECO:0000256" key="7">
    <source>
        <dbReference type="ARBA" id="ARBA00022884"/>
    </source>
</evidence>
<dbReference type="Gene3D" id="3.10.20.580">
    <property type="match status" value="1"/>
</dbReference>
<dbReference type="GO" id="GO:0016787">
    <property type="term" value="F:hydrolase activity"/>
    <property type="evidence" value="ECO:0007669"/>
    <property type="project" value="UniProtKB-KW"/>
</dbReference>
<dbReference type="InterPro" id="IPR011108">
    <property type="entry name" value="RMMBL"/>
</dbReference>
<dbReference type="CDD" id="cd07714">
    <property type="entry name" value="RNaseJ_MBL-fold"/>
    <property type="match status" value="1"/>
</dbReference>
<sequence>MTAFSDLRFVALGGAGEIGVNAYLYGLEGRWLMVDLGIGFADDRLPGVDIVLPDLRFIEEQRSALDGIVITHAHEDHVGAVPYLWQRLGCPVWCTPFAAAVLRAKLAETEIAREVPINVVEPGERFRVGGFECRFVHVTHSIPDSNALVLDTPFGRVLHTGDWKLDPAPLVGARTDVATLEAVGREGVLALVGDSTNVLSPGTSGSEAEVRESLTRLIADQPYRVVLTTFSSNIARLETAMLAAHAAGREIFVVGRSMRRMIEAAREVGYLKDIPPIRDEREAELLPRDRVLYLCTGSQGESRSALVRIAGHQHPRVRLEPGDAVIFSAKIIPGNERTLYNLHNQLVRSGIEVITEVDHFVHVSGHPCRDEVEQMYRWIKPKIAIPVHGEARHLHAHQRLAQDLGIEHAVLIENGDVLRIAPGAPEVVDEIPVGRMVMETDGLVEAGDDLFRTRRRLMNHGTILVSLVLDEEGSILAPPQLTPLGAFEADRFGEIKGQVCDAIADAVEDMSDEAVRDDERVREIVRVALRQALDLPRHRRPIVEVQITRLSAETLAALEE</sequence>
<dbReference type="Pfam" id="PF17770">
    <property type="entry name" value="RNase_J_C"/>
    <property type="match status" value="1"/>
</dbReference>
<dbReference type="EC" id="3.1.-.-" evidence="9"/>
<evidence type="ECO:0000256" key="2">
    <source>
        <dbReference type="ARBA" id="ARBA00022722"/>
    </source>
</evidence>
<dbReference type="SUPFAM" id="SSF56281">
    <property type="entry name" value="Metallo-hydrolase/oxidoreductase"/>
    <property type="match status" value="1"/>
</dbReference>
<dbReference type="InterPro" id="IPR004613">
    <property type="entry name" value="RNase_J"/>
</dbReference>
<accession>A0ABU8XKB7</accession>
<name>A0ABU8XKB7_9PROT</name>
<dbReference type="Gene3D" id="3.40.50.10710">
    <property type="entry name" value="Metallo-hydrolase/oxidoreductase"/>
    <property type="match status" value="1"/>
</dbReference>
<dbReference type="PANTHER" id="PTHR43694:SF1">
    <property type="entry name" value="RIBONUCLEASE J"/>
    <property type="match status" value="1"/>
</dbReference>
<dbReference type="InterPro" id="IPR055132">
    <property type="entry name" value="RNase_J_b_CASP"/>
</dbReference>
<keyword evidence="10" id="KW-1185">Reference proteome</keyword>
<keyword evidence="3" id="KW-0479">Metal-binding</keyword>
<keyword evidence="2" id="KW-0540">Nuclease</keyword>
<evidence type="ECO:0000313" key="9">
    <source>
        <dbReference type="EMBL" id="MEK0081650.1"/>
    </source>
</evidence>
<feature type="domain" description="Metallo-beta-lactamase" evidence="8">
    <location>
        <begin position="19"/>
        <end position="203"/>
    </location>
</feature>
<dbReference type="PANTHER" id="PTHR43694">
    <property type="entry name" value="RIBONUCLEASE J"/>
    <property type="match status" value="1"/>
</dbReference>
<dbReference type="Pfam" id="PF00753">
    <property type="entry name" value="Lactamase_B"/>
    <property type="match status" value="1"/>
</dbReference>
<reference evidence="9 10" key="1">
    <citation type="submission" date="2024-01" db="EMBL/GenBank/DDBJ databases">
        <title>Multi-omics insights into the function and evolution of sodium benzoate biodegradation pathways in Benzoatithermus flavus gen. nov., sp. nov. from hot spring.</title>
        <authorList>
            <person name="Hu C.-J."/>
            <person name="Li W.-J."/>
        </authorList>
    </citation>
    <scope>NUCLEOTIDE SEQUENCE [LARGE SCALE GENOMIC DNA]</scope>
    <source>
        <strain evidence="9 10">SYSU G07066</strain>
    </source>
</reference>
<dbReference type="InterPro" id="IPR042173">
    <property type="entry name" value="RNase_J_2"/>
</dbReference>
<evidence type="ECO:0000256" key="3">
    <source>
        <dbReference type="ARBA" id="ARBA00022723"/>
    </source>
</evidence>
<evidence type="ECO:0000256" key="1">
    <source>
        <dbReference type="ARBA" id="ARBA00022490"/>
    </source>
</evidence>
<evidence type="ECO:0000256" key="6">
    <source>
        <dbReference type="ARBA" id="ARBA00022839"/>
    </source>
</evidence>
<keyword evidence="1" id="KW-0963">Cytoplasm</keyword>
<dbReference type="RefSeq" id="WP_418157501.1">
    <property type="nucleotide sequence ID" value="NZ_JBBLZC010000001.1"/>
</dbReference>
<gene>
    <name evidence="9" type="ORF">U1T56_00675</name>
</gene>
<evidence type="ECO:0000313" key="10">
    <source>
        <dbReference type="Proteomes" id="UP001375743"/>
    </source>
</evidence>
<protein>
    <submittedName>
        <fullName evidence="9">Ribonuclease J</fullName>
        <ecNumber evidence="9">3.1.-.-</ecNumber>
    </submittedName>
</protein>
<keyword evidence="5" id="KW-0862">Zinc</keyword>
<dbReference type="SMART" id="SM00849">
    <property type="entry name" value="Lactamase_B"/>
    <property type="match status" value="1"/>
</dbReference>
<evidence type="ECO:0000256" key="4">
    <source>
        <dbReference type="ARBA" id="ARBA00022801"/>
    </source>
</evidence>
<evidence type="ECO:0000256" key="5">
    <source>
        <dbReference type="ARBA" id="ARBA00022833"/>
    </source>
</evidence>
<dbReference type="InterPro" id="IPR041636">
    <property type="entry name" value="RNase_J_C"/>
</dbReference>
<keyword evidence="6" id="KW-0269">Exonuclease</keyword>
<dbReference type="EMBL" id="JBBLZC010000001">
    <property type="protein sequence ID" value="MEK0081650.1"/>
    <property type="molecule type" value="Genomic_DNA"/>
</dbReference>
<keyword evidence="4 9" id="KW-0378">Hydrolase</keyword>